<reference evidence="2 3" key="1">
    <citation type="journal article" date="2012" name="J. Bacteriol.">
        <title>Genome Sequence of the Filamentous Bacterium Fibrisoma limi BUZ 3T.</title>
        <authorList>
            <person name="Filippini M."/>
            <person name="Qi W."/>
            <person name="Jaenicke S."/>
            <person name="Goesmann A."/>
            <person name="Smits T.H."/>
            <person name="Bagheri H.C."/>
        </authorList>
    </citation>
    <scope>NUCLEOTIDE SEQUENCE [LARGE SCALE GENOMIC DNA]</scope>
    <source>
        <strain evidence="3">BUZ 3T</strain>
    </source>
</reference>
<gene>
    <name evidence="2" type="ORF">BN8_04198</name>
</gene>
<feature type="region of interest" description="Disordered" evidence="1">
    <location>
        <begin position="427"/>
        <end position="447"/>
    </location>
</feature>
<evidence type="ECO:0000313" key="3">
    <source>
        <dbReference type="Proteomes" id="UP000009309"/>
    </source>
</evidence>
<name>I2GM45_9BACT</name>
<protein>
    <submittedName>
        <fullName evidence="2">Uncharacterized protein</fullName>
    </submittedName>
</protein>
<evidence type="ECO:0000256" key="1">
    <source>
        <dbReference type="SAM" id="MobiDB-lite"/>
    </source>
</evidence>
<dbReference type="STRING" id="1185876.BN8_04198"/>
<comment type="caution">
    <text evidence="2">The sequence shown here is derived from an EMBL/GenBank/DDBJ whole genome shotgun (WGS) entry which is preliminary data.</text>
</comment>
<dbReference type="Proteomes" id="UP000009309">
    <property type="component" value="Unassembled WGS sequence"/>
</dbReference>
<organism evidence="2 3">
    <name type="scientific">Fibrisoma limi BUZ 3</name>
    <dbReference type="NCBI Taxonomy" id="1185876"/>
    <lineage>
        <taxon>Bacteria</taxon>
        <taxon>Pseudomonadati</taxon>
        <taxon>Bacteroidota</taxon>
        <taxon>Cytophagia</taxon>
        <taxon>Cytophagales</taxon>
        <taxon>Spirosomataceae</taxon>
        <taxon>Fibrisoma</taxon>
    </lineage>
</organism>
<sequence>MGIAMKRKKIRFSQIPLGFQLDPHLSLLTMLPKLDHYPVNWVDGMKIARRHFTDFEHFISDHLRDTAAVGLTTYNYGLLPSDQPDFNLQVIIDQSQNVRAQLTNCRAITGAGCRIELVNHPIDLATSLTDILTKFNMPMADELNFLIVLSVDLFARKAHGMPTPGEQPPRPPFTLPSYQLSIVPRHQFVGQLDTRTNYKSAQFESFHLIVGHIIGKYGILSNNDAYIPACAAIDSHPRLRSWADTLHRILAEVQRDAFLIVNKVCEKRGTEQARRAGPLAELIRDLAEQVATGLDNPLNQYQFTAPERPPIYWLQAITLATRRLKTAISCLNDPALSGSVRMGRDLVLKYFQDWTSISPDQLMNKDIDLVVNFDYDHSDINPHLNALSQCWGDIHKIFNQLAQLEYIGQQPQDKHIRYDSVVTDKKDIPNNSAIPGSGPYRPRMTGR</sequence>
<proteinExistence type="predicted"/>
<dbReference type="eggNOG" id="COG3522">
    <property type="taxonomic scope" value="Bacteria"/>
</dbReference>
<accession>I2GM45</accession>
<keyword evidence="3" id="KW-1185">Reference proteome</keyword>
<dbReference type="AlphaFoldDB" id="I2GM45"/>
<dbReference type="EMBL" id="CAIT01000007">
    <property type="protein sequence ID" value="CCH54971.1"/>
    <property type="molecule type" value="Genomic_DNA"/>
</dbReference>
<evidence type="ECO:0000313" key="2">
    <source>
        <dbReference type="EMBL" id="CCH54971.1"/>
    </source>
</evidence>